<dbReference type="Proteomes" id="UP000199321">
    <property type="component" value="Unassembled WGS sequence"/>
</dbReference>
<proteinExistence type="predicted"/>
<evidence type="ECO:0008006" key="3">
    <source>
        <dbReference type="Google" id="ProtNLM"/>
    </source>
</evidence>
<keyword evidence="2" id="KW-1185">Reference proteome</keyword>
<accession>A0A1G7C611</accession>
<evidence type="ECO:0000313" key="1">
    <source>
        <dbReference type="EMBL" id="SDE34210.1"/>
    </source>
</evidence>
<reference evidence="1 2" key="1">
    <citation type="submission" date="2016-10" db="EMBL/GenBank/DDBJ databases">
        <authorList>
            <person name="de Groot N.N."/>
        </authorList>
    </citation>
    <scope>NUCLEOTIDE SEQUENCE [LARGE SCALE GENOMIC DNA]</scope>
    <source>
        <strain evidence="1 2">DSM 16195</strain>
    </source>
</reference>
<gene>
    <name evidence="1" type="ORF">SAMN05421855_101177</name>
</gene>
<dbReference type="EMBL" id="FNBA01000001">
    <property type="protein sequence ID" value="SDE34210.1"/>
    <property type="molecule type" value="Genomic_DNA"/>
</dbReference>
<protein>
    <recommendedName>
        <fullName evidence="3">Tetratricopeptide repeat-containing protein</fullName>
    </recommendedName>
</protein>
<organism evidence="1 2">
    <name type="scientific">Ulvibacter litoralis</name>
    <dbReference type="NCBI Taxonomy" id="227084"/>
    <lineage>
        <taxon>Bacteria</taxon>
        <taxon>Pseudomonadati</taxon>
        <taxon>Bacteroidota</taxon>
        <taxon>Flavobacteriia</taxon>
        <taxon>Flavobacteriales</taxon>
        <taxon>Flavobacteriaceae</taxon>
        <taxon>Ulvibacter</taxon>
    </lineage>
</organism>
<sequence length="487" mass="57000">MKALSTIISILSEEEQQEFLRFLQKKNRRGDTKNSALFKLIVNGKTENLDVILYGKAARNAYHALCKRLQDNLIDFIASKSFAIESNEEMEILKLLLAARIFFEHKHYKTAFKTLEKAERNAQQLDVYSILTEIYHTKIQYAHLHPKLALSEIIAEAQLNLKYFQQEQHLNMAYATIKAKLKTTPKQSINDIISEAFSAFNIEINKALTYKSLFQLMSTITTAARLQSNFYEIENFMSQTYAVISEKQKDITTDKHLYYHIEILHAMAVTLFRNKNFTASKAFSEKMELEMEKKNGVYKQRFQEKLILNKALVQIYTGECLAATELLPKYAKDSLDIQLTLAMGLFQQNRWKEAYQIFKDLHHSDVWYEKKSGWLWVLKKSILEILVLIELDRLELVLSRLQSFTSKFSKRLKEGDELRVLNFIKLVGLYYENPNAVQSEAFKNKVEASFNWIGKEREDIFVMSFYAWLKAKMEQKDVYEVTLELVH</sequence>
<dbReference type="AlphaFoldDB" id="A0A1G7C611"/>
<dbReference type="OrthoDB" id="732094at2"/>
<name>A0A1G7C611_9FLAO</name>
<evidence type="ECO:0000313" key="2">
    <source>
        <dbReference type="Proteomes" id="UP000199321"/>
    </source>
</evidence>
<dbReference type="RefSeq" id="WP_093139461.1">
    <property type="nucleotide sequence ID" value="NZ_BMWO01000001.1"/>
</dbReference>